<name>A0AA35KV25_9SAUR</name>
<keyword evidence="2" id="KW-1185">Reference proteome</keyword>
<proteinExistence type="predicted"/>
<gene>
    <name evidence="1" type="ORF">PODLI_1B023227</name>
</gene>
<protein>
    <submittedName>
        <fullName evidence="1">Uncharacterized protein</fullName>
    </submittedName>
</protein>
<organism evidence="1 2">
    <name type="scientific">Podarcis lilfordi</name>
    <name type="common">Lilford's wall lizard</name>
    <dbReference type="NCBI Taxonomy" id="74358"/>
    <lineage>
        <taxon>Eukaryota</taxon>
        <taxon>Metazoa</taxon>
        <taxon>Chordata</taxon>
        <taxon>Craniata</taxon>
        <taxon>Vertebrata</taxon>
        <taxon>Euteleostomi</taxon>
        <taxon>Lepidosauria</taxon>
        <taxon>Squamata</taxon>
        <taxon>Bifurcata</taxon>
        <taxon>Unidentata</taxon>
        <taxon>Episquamata</taxon>
        <taxon>Laterata</taxon>
        <taxon>Lacertibaenia</taxon>
        <taxon>Lacertidae</taxon>
        <taxon>Podarcis</taxon>
    </lineage>
</organism>
<dbReference type="AlphaFoldDB" id="A0AA35KV25"/>
<dbReference type="EMBL" id="OX395134">
    <property type="protein sequence ID" value="CAI5784850.1"/>
    <property type="molecule type" value="Genomic_DNA"/>
</dbReference>
<evidence type="ECO:0000313" key="1">
    <source>
        <dbReference type="EMBL" id="CAI5784850.1"/>
    </source>
</evidence>
<sequence>MQRKNQKAVKKTTITGITVTTEWNASYMTHRTHSQPITWELLPKEKLHVKTLQEPKRMIFTSTIGFQLVTKELNQN</sequence>
<reference evidence="1" key="1">
    <citation type="submission" date="2022-12" db="EMBL/GenBank/DDBJ databases">
        <authorList>
            <person name="Alioto T."/>
            <person name="Alioto T."/>
            <person name="Gomez Garrido J."/>
        </authorList>
    </citation>
    <scope>NUCLEOTIDE SEQUENCE</scope>
</reference>
<accession>A0AA35KV25</accession>
<evidence type="ECO:0000313" key="2">
    <source>
        <dbReference type="Proteomes" id="UP001178461"/>
    </source>
</evidence>
<dbReference type="Proteomes" id="UP001178461">
    <property type="component" value="Chromosome 9"/>
</dbReference>